<protein>
    <recommendedName>
        <fullName evidence="4">Granulins domain-containing protein</fullName>
    </recommendedName>
</protein>
<dbReference type="EMBL" id="AP028215">
    <property type="protein sequence ID" value="BEI92193.1"/>
    <property type="molecule type" value="Genomic_DNA"/>
</dbReference>
<reference evidence="2" key="1">
    <citation type="journal article" date="2023" name="BMC Genomics">
        <title>Chromosome-level genome assemblies of Cutaneotrichosporon spp. (Trichosporonales, Basidiomycota) reveal imbalanced evolution between nucleotide sequences and chromosome synteny.</title>
        <authorList>
            <person name="Kobayashi Y."/>
            <person name="Kayamori A."/>
            <person name="Aoki K."/>
            <person name="Shiwa Y."/>
            <person name="Matsutani M."/>
            <person name="Fujita N."/>
            <person name="Sugita T."/>
            <person name="Iwasaki W."/>
            <person name="Tanaka N."/>
            <person name="Takashima M."/>
        </authorList>
    </citation>
    <scope>NUCLEOTIDE SEQUENCE</scope>
    <source>
        <strain evidence="2">HIS019</strain>
    </source>
</reference>
<feature type="chain" id="PRO_5041295022" description="Granulins domain-containing protein" evidence="1">
    <location>
        <begin position="19"/>
        <end position="180"/>
    </location>
</feature>
<evidence type="ECO:0000313" key="2">
    <source>
        <dbReference type="EMBL" id="BEI92193.1"/>
    </source>
</evidence>
<name>A0AA48QWA8_9TREE</name>
<dbReference type="AlphaFoldDB" id="A0AA48QWA8"/>
<evidence type="ECO:0000313" key="3">
    <source>
        <dbReference type="Proteomes" id="UP001233271"/>
    </source>
</evidence>
<evidence type="ECO:0000256" key="1">
    <source>
        <dbReference type="SAM" id="SignalP"/>
    </source>
</evidence>
<dbReference type="KEGG" id="ccac:CcaHIS019_0410130"/>
<accession>A0AA48QWA8</accession>
<evidence type="ECO:0008006" key="4">
    <source>
        <dbReference type="Google" id="ProtNLM"/>
    </source>
</evidence>
<feature type="signal peptide" evidence="1">
    <location>
        <begin position="1"/>
        <end position="18"/>
    </location>
</feature>
<dbReference type="GeneID" id="85496063"/>
<keyword evidence="1" id="KW-0732">Signal</keyword>
<dbReference type="Proteomes" id="UP001233271">
    <property type="component" value="Chromosome 4"/>
</dbReference>
<organism evidence="2 3">
    <name type="scientific">Cutaneotrichosporon cavernicola</name>
    <dbReference type="NCBI Taxonomy" id="279322"/>
    <lineage>
        <taxon>Eukaryota</taxon>
        <taxon>Fungi</taxon>
        <taxon>Dikarya</taxon>
        <taxon>Basidiomycota</taxon>
        <taxon>Agaricomycotina</taxon>
        <taxon>Tremellomycetes</taxon>
        <taxon>Trichosporonales</taxon>
        <taxon>Trichosporonaceae</taxon>
        <taxon>Cutaneotrichosporon</taxon>
    </lineage>
</organism>
<dbReference type="RefSeq" id="XP_060457458.1">
    <property type="nucleotide sequence ID" value="XM_060600912.1"/>
</dbReference>
<sequence length="180" mass="18200">MLVGLIYALVIASPTAFAAIPRLNFHEARAWGIDIQPRQPEIMCPTGFDLCGVDSCAPKDGSAVCCEDGSLCPANYNCLPNVCCPFGEVCDKNMSIDTTTILINNGTVGPPSQTGIASAAGLLPSPFLQSQSAATKSGTSSLSGSSSALVPTATGAVSGGLALTAGWALWPAAAALSFFA</sequence>
<gene>
    <name evidence="2" type="ORF">CcaverHIS019_0410130</name>
</gene>
<keyword evidence="3" id="KW-1185">Reference proteome</keyword>
<proteinExistence type="predicted"/>